<sequence length="141" mass="16252">MQKIQLWNLTSRSVSDLMLWRTEGHVFRVMKHDKLTDVLTNYDYVLLHQKYRAVLTELDDQLAIYPATIVDTVRNTLSSEYIEVAIKNSISFETISTVPADGLRIYVFEKNHVFVSAGLKQKIRQVENAKLAFSLGFSHFA</sequence>
<dbReference type="EMBL" id="CP095049">
    <property type="protein sequence ID" value="UOQ55521.1"/>
    <property type="molecule type" value="Genomic_DNA"/>
</dbReference>
<gene>
    <name evidence="1" type="ORF">MUN80_12355</name>
</gene>
<protein>
    <recommendedName>
        <fullName evidence="3">HTH LytTR-type domain-containing protein</fullName>
    </recommendedName>
</protein>
<name>A0ABY4FFT0_9BACT</name>
<evidence type="ECO:0000313" key="1">
    <source>
        <dbReference type="EMBL" id="UOQ55521.1"/>
    </source>
</evidence>
<accession>A0ABY4FFT0</accession>
<evidence type="ECO:0000313" key="2">
    <source>
        <dbReference type="Proteomes" id="UP000831785"/>
    </source>
</evidence>
<evidence type="ECO:0008006" key="3">
    <source>
        <dbReference type="Google" id="ProtNLM"/>
    </source>
</evidence>
<organism evidence="1 2">
    <name type="scientific">Hymenobacter cellulosivorans</name>
    <dbReference type="NCBI Taxonomy" id="2932249"/>
    <lineage>
        <taxon>Bacteria</taxon>
        <taxon>Pseudomonadati</taxon>
        <taxon>Bacteroidota</taxon>
        <taxon>Cytophagia</taxon>
        <taxon>Cytophagales</taxon>
        <taxon>Hymenobacteraceae</taxon>
        <taxon>Hymenobacter</taxon>
    </lineage>
</organism>
<dbReference type="RefSeq" id="WP_244724479.1">
    <property type="nucleotide sequence ID" value="NZ_CP095049.1"/>
</dbReference>
<keyword evidence="2" id="KW-1185">Reference proteome</keyword>
<dbReference type="Proteomes" id="UP000831785">
    <property type="component" value="Chromosome"/>
</dbReference>
<reference evidence="1 2" key="1">
    <citation type="submission" date="2022-04" db="EMBL/GenBank/DDBJ databases">
        <title>Hymenobacter sp. isolated from the air.</title>
        <authorList>
            <person name="Won M."/>
            <person name="Lee C.-M."/>
            <person name="Woen H.-Y."/>
            <person name="Kwon S.-W."/>
        </authorList>
    </citation>
    <scope>NUCLEOTIDE SEQUENCE [LARGE SCALE GENOMIC DNA]</scope>
    <source>
        <strain evidence="2">5116 S-27</strain>
    </source>
</reference>
<proteinExistence type="predicted"/>